<dbReference type="InterPro" id="IPR035911">
    <property type="entry name" value="MurE/MurF_N"/>
</dbReference>
<dbReference type="InterPro" id="IPR005761">
    <property type="entry name" value="UDP-N-AcMur-Glu-dNH2Pim_ligase"/>
</dbReference>
<evidence type="ECO:0000256" key="7">
    <source>
        <dbReference type="HAMAP-Rule" id="MF_00208"/>
    </source>
</evidence>
<feature type="modified residue" description="N6-carboxylysine" evidence="7">
    <location>
        <position position="228"/>
    </location>
</feature>
<evidence type="ECO:0000313" key="13">
    <source>
        <dbReference type="Proteomes" id="UP000070578"/>
    </source>
</evidence>
<reference evidence="12 13" key="2">
    <citation type="submission" date="2016-03" db="EMBL/GenBank/DDBJ databases">
        <title>New uncultured bacterium of the family Gallionellaceae from acid mine drainage: description and reconstruction of genome based on metagenomic analysis of microbial community.</title>
        <authorList>
            <person name="Kadnikov V."/>
            <person name="Ivasenko D."/>
            <person name="Beletsky A."/>
            <person name="Mardanov A."/>
            <person name="Danilova E."/>
            <person name="Pimenov N."/>
            <person name="Karnachuk O."/>
            <person name="Ravin N."/>
        </authorList>
    </citation>
    <scope>NUCLEOTIDE SEQUENCE [LARGE SCALE GENOMIC DNA]</scope>
    <source>
        <strain evidence="12">ShG14-8</strain>
    </source>
</reference>
<reference evidence="12 13" key="1">
    <citation type="submission" date="2016-02" db="EMBL/GenBank/DDBJ databases">
        <authorList>
            <person name="Wen L."/>
            <person name="He K."/>
            <person name="Yang H."/>
        </authorList>
    </citation>
    <scope>NUCLEOTIDE SEQUENCE [LARGE SCALE GENOMIC DNA]</scope>
    <source>
        <strain evidence="12">ShG14-8</strain>
    </source>
</reference>
<dbReference type="GO" id="GO:0005737">
    <property type="term" value="C:cytoplasm"/>
    <property type="evidence" value="ECO:0007669"/>
    <property type="project" value="UniProtKB-SubCell"/>
</dbReference>
<dbReference type="Gene3D" id="3.40.1190.10">
    <property type="entry name" value="Mur-like, catalytic domain"/>
    <property type="match status" value="1"/>
</dbReference>
<feature type="binding site" evidence="7">
    <location>
        <position position="422"/>
    </location>
    <ligand>
        <name>meso-2,6-diaminopimelate</name>
        <dbReference type="ChEBI" id="CHEBI:57791"/>
    </ligand>
</feature>
<dbReference type="EC" id="6.3.2.13" evidence="7"/>
<dbReference type="Pfam" id="PF02875">
    <property type="entry name" value="Mur_ligase_C"/>
    <property type="match status" value="1"/>
</dbReference>
<keyword evidence="7 12" id="KW-0436">Ligase</keyword>
<keyword evidence="6 7" id="KW-0961">Cell wall biogenesis/degradation</keyword>
<evidence type="ECO:0000259" key="10">
    <source>
        <dbReference type="Pfam" id="PF02875"/>
    </source>
</evidence>
<keyword evidence="7" id="KW-0963">Cytoplasm</keyword>
<comment type="pathway">
    <text evidence="7 8">Cell wall biogenesis; peptidoglycan biosynthesis.</text>
</comment>
<evidence type="ECO:0000256" key="6">
    <source>
        <dbReference type="ARBA" id="ARBA00023316"/>
    </source>
</evidence>
<dbReference type="GO" id="GO:0008765">
    <property type="term" value="F:UDP-N-acetylmuramoylalanyl-D-glutamate-2,6-diaminopimelate ligase activity"/>
    <property type="evidence" value="ECO:0007669"/>
    <property type="project" value="UniProtKB-UniRule"/>
</dbReference>
<evidence type="ECO:0000256" key="1">
    <source>
        <dbReference type="ARBA" id="ARBA00005898"/>
    </source>
</evidence>
<comment type="subcellular location">
    <subcellularLocation>
        <location evidence="7 8">Cytoplasm</location>
    </subcellularLocation>
</comment>
<dbReference type="InterPro" id="IPR036565">
    <property type="entry name" value="Mur-like_cat_sf"/>
</dbReference>
<dbReference type="EMBL" id="LSLI01000007">
    <property type="protein sequence ID" value="KXS33391.1"/>
    <property type="molecule type" value="Genomic_DNA"/>
</dbReference>
<feature type="domain" description="Mur ligase C-terminal" evidence="10">
    <location>
        <begin position="370"/>
        <end position="498"/>
    </location>
</feature>
<feature type="binding site" evidence="7">
    <location>
        <begin position="446"/>
        <end position="449"/>
    </location>
    <ligand>
        <name>meso-2,6-diaminopimelate</name>
        <dbReference type="ChEBI" id="CHEBI:57791"/>
    </ligand>
</feature>
<dbReference type="SUPFAM" id="SSF63418">
    <property type="entry name" value="MurE/MurF N-terminal domain"/>
    <property type="match status" value="1"/>
</dbReference>
<dbReference type="Pfam" id="PF08245">
    <property type="entry name" value="Mur_ligase_M"/>
    <property type="match status" value="1"/>
</dbReference>
<keyword evidence="7" id="KW-0460">Magnesium</keyword>
<feature type="binding site" evidence="7">
    <location>
        <position position="188"/>
    </location>
    <ligand>
        <name>UDP-N-acetyl-alpha-D-muramoyl-L-alanyl-D-glutamate</name>
        <dbReference type="ChEBI" id="CHEBI:83900"/>
    </ligand>
</feature>
<dbReference type="GO" id="GO:0051301">
    <property type="term" value="P:cell division"/>
    <property type="evidence" value="ECO:0007669"/>
    <property type="project" value="UniProtKB-KW"/>
</dbReference>
<keyword evidence="7" id="KW-0067">ATP-binding</keyword>
<feature type="binding site" evidence="7">
    <location>
        <begin position="161"/>
        <end position="162"/>
    </location>
    <ligand>
        <name>UDP-N-acetyl-alpha-D-muramoyl-L-alanyl-D-glutamate</name>
        <dbReference type="ChEBI" id="CHEBI:83900"/>
    </ligand>
</feature>
<dbReference type="NCBIfam" id="NF001126">
    <property type="entry name" value="PRK00139.1-4"/>
    <property type="match status" value="1"/>
</dbReference>
<comment type="function">
    <text evidence="7">Catalyzes the addition of meso-diaminopimelic acid to the nucleotide precursor UDP-N-acetylmuramoyl-L-alanyl-D-glutamate (UMAG) in the biosynthesis of bacterial cell-wall peptidoglycan.</text>
</comment>
<feature type="domain" description="Mur ligase central" evidence="11">
    <location>
        <begin position="111"/>
        <end position="258"/>
    </location>
</feature>
<comment type="caution">
    <text evidence="7">Lacks conserved residue(s) required for the propagation of feature annotation.</text>
</comment>
<dbReference type="InterPro" id="IPR013221">
    <property type="entry name" value="Mur_ligase_cen"/>
</dbReference>
<dbReference type="UniPathway" id="UPA00219"/>
<evidence type="ECO:0000256" key="3">
    <source>
        <dbReference type="ARBA" id="ARBA00022960"/>
    </source>
</evidence>
<comment type="catalytic activity">
    <reaction evidence="7">
        <text>UDP-N-acetyl-alpha-D-muramoyl-L-alanyl-D-glutamate + meso-2,6-diaminopimelate + ATP = UDP-N-acetyl-alpha-D-muramoyl-L-alanyl-gamma-D-glutamyl-meso-2,6-diaminopimelate + ADP + phosphate + H(+)</text>
        <dbReference type="Rhea" id="RHEA:23676"/>
        <dbReference type="ChEBI" id="CHEBI:15378"/>
        <dbReference type="ChEBI" id="CHEBI:30616"/>
        <dbReference type="ChEBI" id="CHEBI:43474"/>
        <dbReference type="ChEBI" id="CHEBI:57791"/>
        <dbReference type="ChEBI" id="CHEBI:83900"/>
        <dbReference type="ChEBI" id="CHEBI:83905"/>
        <dbReference type="ChEBI" id="CHEBI:456216"/>
        <dbReference type="EC" id="6.3.2.13"/>
    </reaction>
</comment>
<dbReference type="HAMAP" id="MF_00208">
    <property type="entry name" value="MurE"/>
    <property type="match status" value="1"/>
</dbReference>
<comment type="similarity">
    <text evidence="1 7">Belongs to the MurCDEF family. MurE subfamily.</text>
</comment>
<dbReference type="PANTHER" id="PTHR23135:SF4">
    <property type="entry name" value="UDP-N-ACETYLMURAMOYL-L-ALANYL-D-GLUTAMATE--2,6-DIAMINOPIMELATE LIGASE MURE HOMOLOG, CHLOROPLASTIC"/>
    <property type="match status" value="1"/>
</dbReference>
<comment type="cofactor">
    <cofactor evidence="7">
        <name>Mg(2+)</name>
        <dbReference type="ChEBI" id="CHEBI:18420"/>
    </cofactor>
</comment>
<evidence type="ECO:0000256" key="4">
    <source>
        <dbReference type="ARBA" id="ARBA00022984"/>
    </source>
</evidence>
<evidence type="ECO:0000259" key="11">
    <source>
        <dbReference type="Pfam" id="PF08245"/>
    </source>
</evidence>
<dbReference type="GO" id="GO:0008360">
    <property type="term" value="P:regulation of cell shape"/>
    <property type="evidence" value="ECO:0007669"/>
    <property type="project" value="UniProtKB-KW"/>
</dbReference>
<evidence type="ECO:0000256" key="8">
    <source>
        <dbReference type="RuleBase" id="RU004135"/>
    </source>
</evidence>
<evidence type="ECO:0000259" key="9">
    <source>
        <dbReference type="Pfam" id="PF01225"/>
    </source>
</evidence>
<dbReference type="SUPFAM" id="SSF53244">
    <property type="entry name" value="MurD-like peptide ligases, peptide-binding domain"/>
    <property type="match status" value="1"/>
</dbReference>
<keyword evidence="4 7" id="KW-0573">Peptidoglycan synthesis</keyword>
<feature type="short sequence motif" description="Meso-diaminopimelate recognition motif" evidence="7">
    <location>
        <begin position="446"/>
        <end position="449"/>
    </location>
</feature>
<evidence type="ECO:0000256" key="5">
    <source>
        <dbReference type="ARBA" id="ARBA00023306"/>
    </source>
</evidence>
<dbReference type="NCBIfam" id="TIGR01085">
    <property type="entry name" value="murE"/>
    <property type="match status" value="1"/>
</dbReference>
<keyword evidence="7" id="KW-0547">Nucleotide-binding</keyword>
<keyword evidence="5 7" id="KW-0131">Cell cycle</keyword>
<dbReference type="SUPFAM" id="SSF53623">
    <property type="entry name" value="MurD-like peptide ligases, catalytic domain"/>
    <property type="match status" value="1"/>
</dbReference>
<keyword evidence="2 7" id="KW-0132">Cell division</keyword>
<name>A0A139BWM1_9PROT</name>
<feature type="binding site" evidence="7">
    <location>
        <position position="500"/>
    </location>
    <ligand>
        <name>meso-2,6-diaminopimelate</name>
        <dbReference type="ChEBI" id="CHEBI:57791"/>
    </ligand>
</feature>
<sequence length="531" mass="56786">MNPAPAPGTGFPFQKLAGLNVTISRMVTDSREVRRGDTFIAYPGEKSDGRQFIAEAIARGANAVIWEERNFSWIEGWQVPNLGVADLRRKAGWLADVVYGAPSEKLWVVGVTGTNGKTSTSHWIARALSDLAKKCALIGTLGNGFPGDIGRADALQATANTTPDAVRVHGLLAGYLRDGAQAVAMEVSSHALSQERVNGVRFDVAMFTNLSRDHLDYHGDMQSYAAAKRRLFDWQSLEYVVLNLDDAYGAELAEQLSLQEGRRGVPGGFAGTLPQQGAGVEVVGYGLSDTALQLAERLGLRMVYGNLLEMNGQGLRIAVHSSWGAAQLECALVGRFNAANLLGTLAVLLVSDIALNDAVHSLGKVQSVPGRMQRLGSVYQPTVIIDYAHTPDALEKVLQALREVNLATGGKLICVFGCGGDRDRGKRAMMGIVAEKYANHCIVTSDNPRSEDPHDIIAEIVSGMNGNNHQIMADRAAAIHSAIAHVGQGDTVLIAGKGHEDYQEISGVKYPFSDVLVAQQALNASHGGVRT</sequence>
<dbReference type="GO" id="GO:0005524">
    <property type="term" value="F:ATP binding"/>
    <property type="evidence" value="ECO:0007669"/>
    <property type="project" value="UniProtKB-UniRule"/>
</dbReference>
<keyword evidence="3 7" id="KW-0133">Cell shape</keyword>
<dbReference type="GO" id="GO:0071555">
    <property type="term" value="P:cell wall organization"/>
    <property type="evidence" value="ECO:0007669"/>
    <property type="project" value="UniProtKB-KW"/>
</dbReference>
<feature type="binding site" evidence="7">
    <location>
        <position position="196"/>
    </location>
    <ligand>
        <name>UDP-N-acetyl-alpha-D-muramoyl-L-alanyl-D-glutamate</name>
        <dbReference type="ChEBI" id="CHEBI:83900"/>
    </ligand>
</feature>
<dbReference type="AlphaFoldDB" id="A0A139BWM1"/>
<dbReference type="PATRIC" id="fig|1796491.3.peg.602"/>
<gene>
    <name evidence="7" type="primary">murE</name>
    <name evidence="12" type="ORF">AWT59_0553</name>
</gene>
<comment type="PTM">
    <text evidence="7">Carboxylation is probably crucial for Mg(2+) binding and, consequently, for the gamma-phosphate positioning of ATP.</text>
</comment>
<dbReference type="GO" id="GO:0000287">
    <property type="term" value="F:magnesium ion binding"/>
    <property type="evidence" value="ECO:0007669"/>
    <property type="project" value="UniProtKB-UniRule"/>
</dbReference>
<protein>
    <recommendedName>
        <fullName evidence="7">UDP-N-acetylmuramoyl-L-alanyl-D-glutamate--2,6-diaminopimelate ligase</fullName>
        <ecNumber evidence="7">6.3.2.13</ecNumber>
    </recommendedName>
    <alternativeName>
        <fullName evidence="7">Meso-A2pm-adding enzyme</fullName>
    </alternativeName>
    <alternativeName>
        <fullName evidence="7">Meso-diaminopimelate-adding enzyme</fullName>
    </alternativeName>
    <alternativeName>
        <fullName evidence="7">UDP-MurNAc-L-Ala-D-Glu:meso-diaminopimelate ligase</fullName>
    </alternativeName>
    <alternativeName>
        <fullName evidence="7">UDP-MurNAc-tripeptide synthetase</fullName>
    </alternativeName>
    <alternativeName>
        <fullName evidence="7">UDP-N-acetylmuramyl-tripeptide synthetase</fullName>
    </alternativeName>
</protein>
<dbReference type="Gene3D" id="3.40.1390.10">
    <property type="entry name" value="MurE/MurF, N-terminal domain"/>
    <property type="match status" value="1"/>
</dbReference>
<proteinExistence type="inferred from homology"/>
<dbReference type="InterPro" id="IPR000713">
    <property type="entry name" value="Mur_ligase_N"/>
</dbReference>
<evidence type="ECO:0000256" key="2">
    <source>
        <dbReference type="ARBA" id="ARBA00022618"/>
    </source>
</evidence>
<organism evidence="12 13">
    <name type="scientific">Candidatus Gallionella acididurans</name>
    <dbReference type="NCBI Taxonomy" id="1796491"/>
    <lineage>
        <taxon>Bacteria</taxon>
        <taxon>Pseudomonadati</taxon>
        <taxon>Pseudomonadota</taxon>
        <taxon>Betaproteobacteria</taxon>
        <taxon>Nitrosomonadales</taxon>
        <taxon>Gallionellaceae</taxon>
        <taxon>Gallionella</taxon>
    </lineage>
</organism>
<dbReference type="GO" id="GO:0009252">
    <property type="term" value="P:peptidoglycan biosynthetic process"/>
    <property type="evidence" value="ECO:0007669"/>
    <property type="project" value="UniProtKB-UniRule"/>
</dbReference>
<feature type="binding site" evidence="7">
    <location>
        <position position="160"/>
    </location>
    <ligand>
        <name>UDP-N-acetyl-alpha-D-muramoyl-L-alanyl-D-glutamate</name>
        <dbReference type="ChEBI" id="CHEBI:83900"/>
    </ligand>
</feature>
<feature type="domain" description="Mur ligase N-terminal catalytic" evidence="9">
    <location>
        <begin position="23"/>
        <end position="96"/>
    </location>
</feature>
<dbReference type="Gene3D" id="3.90.190.20">
    <property type="entry name" value="Mur ligase, C-terminal domain"/>
    <property type="match status" value="1"/>
</dbReference>
<dbReference type="Proteomes" id="UP000070578">
    <property type="component" value="Unassembled WGS sequence"/>
</dbReference>
<dbReference type="InterPro" id="IPR036615">
    <property type="entry name" value="Mur_ligase_C_dom_sf"/>
</dbReference>
<accession>A0A139BWM1</accession>
<evidence type="ECO:0000313" key="12">
    <source>
        <dbReference type="EMBL" id="KXS33391.1"/>
    </source>
</evidence>
<dbReference type="Pfam" id="PF01225">
    <property type="entry name" value="Mur_ligase"/>
    <property type="match status" value="1"/>
</dbReference>
<feature type="binding site" evidence="7">
    <location>
        <position position="30"/>
    </location>
    <ligand>
        <name>UDP-N-acetyl-alpha-D-muramoyl-L-alanyl-D-glutamate</name>
        <dbReference type="ChEBI" id="CHEBI:83900"/>
    </ligand>
</feature>
<feature type="binding site" evidence="7">
    <location>
        <position position="496"/>
    </location>
    <ligand>
        <name>meso-2,6-diaminopimelate</name>
        <dbReference type="ChEBI" id="CHEBI:57791"/>
    </ligand>
</feature>
<feature type="binding site" evidence="7">
    <location>
        <begin position="113"/>
        <end position="119"/>
    </location>
    <ligand>
        <name>ATP</name>
        <dbReference type="ChEBI" id="CHEBI:30616"/>
    </ligand>
</feature>
<feature type="binding site" evidence="7">
    <location>
        <position position="194"/>
    </location>
    <ligand>
        <name>UDP-N-acetyl-alpha-D-muramoyl-L-alanyl-D-glutamate</name>
        <dbReference type="ChEBI" id="CHEBI:83900"/>
    </ligand>
</feature>
<comment type="caution">
    <text evidence="12">The sequence shown here is derived from an EMBL/GenBank/DDBJ whole genome shotgun (WGS) entry which is preliminary data.</text>
</comment>
<dbReference type="InterPro" id="IPR004101">
    <property type="entry name" value="Mur_ligase_C"/>
</dbReference>
<dbReference type="PANTHER" id="PTHR23135">
    <property type="entry name" value="MUR LIGASE FAMILY MEMBER"/>
    <property type="match status" value="1"/>
</dbReference>